<dbReference type="STRING" id="346185.AAY42_07020"/>
<gene>
    <name evidence="3" type="ORF">AAY42_07020</name>
</gene>
<dbReference type="PROSITE" id="PS51352">
    <property type="entry name" value="THIOREDOXIN_2"/>
    <property type="match status" value="1"/>
</dbReference>
<dbReference type="PANTHER" id="PTHR43640:SF1">
    <property type="entry name" value="THIOREDOXIN-DEPENDENT PEROXIREDOXIN"/>
    <property type="match status" value="1"/>
</dbReference>
<dbReference type="PANTHER" id="PTHR43640">
    <property type="entry name" value="OS07G0260300 PROTEIN"/>
    <property type="match status" value="1"/>
</dbReference>
<organism evidence="3 4">
    <name type="scientific">Flagellimonas eckloniae</name>
    <dbReference type="NCBI Taxonomy" id="346185"/>
    <lineage>
        <taxon>Bacteria</taxon>
        <taxon>Pseudomonadati</taxon>
        <taxon>Bacteroidota</taxon>
        <taxon>Flavobacteriia</taxon>
        <taxon>Flavobacteriales</taxon>
        <taxon>Flavobacteriaceae</taxon>
        <taxon>Flagellimonas</taxon>
    </lineage>
</organism>
<dbReference type="EMBL" id="LCTZ01000002">
    <property type="protein sequence ID" value="KQC29663.1"/>
    <property type="molecule type" value="Genomic_DNA"/>
</dbReference>
<keyword evidence="4" id="KW-1185">Reference proteome</keyword>
<dbReference type="Pfam" id="PF00578">
    <property type="entry name" value="AhpC-TSA"/>
    <property type="match status" value="1"/>
</dbReference>
<dbReference type="InterPro" id="IPR047262">
    <property type="entry name" value="PRX-like1"/>
</dbReference>
<evidence type="ECO:0000259" key="2">
    <source>
        <dbReference type="PROSITE" id="PS51352"/>
    </source>
</evidence>
<keyword evidence="1" id="KW-0732">Signal</keyword>
<dbReference type="GO" id="GO:0016491">
    <property type="term" value="F:oxidoreductase activity"/>
    <property type="evidence" value="ECO:0007669"/>
    <property type="project" value="InterPro"/>
</dbReference>
<dbReference type="InterPro" id="IPR013766">
    <property type="entry name" value="Thioredoxin_domain"/>
</dbReference>
<feature type="chain" id="PRO_5006188674" evidence="1">
    <location>
        <begin position="21"/>
        <end position="205"/>
    </location>
</feature>
<feature type="signal peptide" evidence="1">
    <location>
        <begin position="1"/>
        <end position="20"/>
    </location>
</feature>
<dbReference type="PATRIC" id="fig|1547436.3.peg.1448"/>
<reference evidence="3 4" key="1">
    <citation type="submission" date="2015-04" db="EMBL/GenBank/DDBJ databases">
        <title>Complete genome of flavobacterium.</title>
        <authorList>
            <person name="Kwon Y.M."/>
            <person name="Kim S.-J."/>
        </authorList>
    </citation>
    <scope>NUCLEOTIDE SEQUENCE [LARGE SCALE GENOMIC DNA]</scope>
    <source>
        <strain evidence="3 4">DK169</strain>
    </source>
</reference>
<name>A0A0Q1BGW3_9FLAO</name>
<sequence>MKTLKIIGLLALVLSMGAFSEKTVVEDAGYGIGDIATDFSLKNIDGSMVSLSDYKDAKGFLVIFTCNTCPYAVAYEDRIIGLDKKYKKLGVPVIAINPNNPSAKPGDSFEAMKKRASEKGFTFPYLLDEGQKVYPQYGATRTPHIYLLEKTASGNVVKYIGAIDDNYQDASKVEEKFVENAVDAMLAGKEIKLATTKAIGCTIKV</sequence>
<accession>A0A0Q1BGW3</accession>
<dbReference type="SUPFAM" id="SSF52833">
    <property type="entry name" value="Thioredoxin-like"/>
    <property type="match status" value="1"/>
</dbReference>
<dbReference type="InterPro" id="IPR036249">
    <property type="entry name" value="Thioredoxin-like_sf"/>
</dbReference>
<dbReference type="CDD" id="cd02969">
    <property type="entry name" value="PRX_like1"/>
    <property type="match status" value="1"/>
</dbReference>
<dbReference type="GO" id="GO:0016209">
    <property type="term" value="F:antioxidant activity"/>
    <property type="evidence" value="ECO:0007669"/>
    <property type="project" value="InterPro"/>
</dbReference>
<dbReference type="AlphaFoldDB" id="A0A0Q1BGW3"/>
<evidence type="ECO:0000313" key="3">
    <source>
        <dbReference type="EMBL" id="KQC29663.1"/>
    </source>
</evidence>
<dbReference type="Proteomes" id="UP000050827">
    <property type="component" value="Unassembled WGS sequence"/>
</dbReference>
<evidence type="ECO:0000256" key="1">
    <source>
        <dbReference type="SAM" id="SignalP"/>
    </source>
</evidence>
<proteinExistence type="predicted"/>
<dbReference type="RefSeq" id="WP_055393662.1">
    <property type="nucleotide sequence ID" value="NZ_LCTZ01000002.1"/>
</dbReference>
<evidence type="ECO:0000313" key="4">
    <source>
        <dbReference type="Proteomes" id="UP000050827"/>
    </source>
</evidence>
<comment type="caution">
    <text evidence="3">The sequence shown here is derived from an EMBL/GenBank/DDBJ whole genome shotgun (WGS) entry which is preliminary data.</text>
</comment>
<dbReference type="OrthoDB" id="9809746at2"/>
<feature type="domain" description="Thioredoxin" evidence="2">
    <location>
        <begin position="30"/>
        <end position="187"/>
    </location>
</feature>
<dbReference type="InterPro" id="IPR000866">
    <property type="entry name" value="AhpC/TSA"/>
</dbReference>
<protein>
    <submittedName>
        <fullName evidence="3">Redoxin</fullName>
    </submittedName>
</protein>
<dbReference type="Gene3D" id="3.40.30.10">
    <property type="entry name" value="Glutaredoxin"/>
    <property type="match status" value="1"/>
</dbReference>